<dbReference type="InterPro" id="IPR036526">
    <property type="entry name" value="C-N_Hydrolase_sf"/>
</dbReference>
<dbReference type="PANTHER" id="PTHR46044">
    <property type="entry name" value="NITRILASE"/>
    <property type="match status" value="1"/>
</dbReference>
<evidence type="ECO:0000256" key="1">
    <source>
        <dbReference type="ARBA" id="ARBA00022801"/>
    </source>
</evidence>
<organism evidence="2 3">
    <name type="scientific">Cladophialophora psammophila CBS 110553</name>
    <dbReference type="NCBI Taxonomy" id="1182543"/>
    <lineage>
        <taxon>Eukaryota</taxon>
        <taxon>Fungi</taxon>
        <taxon>Dikarya</taxon>
        <taxon>Ascomycota</taxon>
        <taxon>Pezizomycotina</taxon>
        <taxon>Eurotiomycetes</taxon>
        <taxon>Chaetothyriomycetidae</taxon>
        <taxon>Chaetothyriales</taxon>
        <taxon>Herpotrichiellaceae</taxon>
        <taxon>Cladophialophora</taxon>
    </lineage>
</organism>
<keyword evidence="3" id="KW-1185">Reference proteome</keyword>
<comment type="caution">
    <text evidence="2">The sequence shown here is derived from an EMBL/GenBank/DDBJ whole genome shotgun (WGS) entry which is preliminary data.</text>
</comment>
<dbReference type="AlphaFoldDB" id="W9WMY8"/>
<sequence length="63" mass="7075">MDSLFPAFDPGHEGILAADIDLGAINYAKQPLDVVGHYSRPDLLSLNVNREADKHVHYVWESR</sequence>
<name>W9WMY8_9EURO</name>
<gene>
    <name evidence="2" type="ORF">A1O5_07299</name>
</gene>
<evidence type="ECO:0008006" key="4">
    <source>
        <dbReference type="Google" id="ProtNLM"/>
    </source>
</evidence>
<keyword evidence="1" id="KW-0378">Hydrolase</keyword>
<dbReference type="STRING" id="1182543.W9WMY8"/>
<dbReference type="HOGENOM" id="CLU_2885595_0_0_1"/>
<dbReference type="GO" id="GO:0016787">
    <property type="term" value="F:hydrolase activity"/>
    <property type="evidence" value="ECO:0007669"/>
    <property type="project" value="UniProtKB-KW"/>
</dbReference>
<dbReference type="SUPFAM" id="SSF56317">
    <property type="entry name" value="Carbon-nitrogen hydrolase"/>
    <property type="match status" value="1"/>
</dbReference>
<protein>
    <recommendedName>
        <fullName evidence="4">CN hydrolase domain-containing protein</fullName>
    </recommendedName>
</protein>
<evidence type="ECO:0000313" key="3">
    <source>
        <dbReference type="Proteomes" id="UP000019471"/>
    </source>
</evidence>
<dbReference type="Proteomes" id="UP000019471">
    <property type="component" value="Unassembled WGS sequence"/>
</dbReference>
<dbReference type="RefSeq" id="XP_007746078.1">
    <property type="nucleotide sequence ID" value="XM_007747888.1"/>
</dbReference>
<accession>W9WMY8</accession>
<dbReference type="OrthoDB" id="10250282at2759"/>
<dbReference type="InterPro" id="IPR044149">
    <property type="entry name" value="Nitrilases_CHs"/>
</dbReference>
<reference evidence="2 3" key="1">
    <citation type="submission" date="2013-03" db="EMBL/GenBank/DDBJ databases">
        <title>The Genome Sequence of Cladophialophora psammophila CBS 110553.</title>
        <authorList>
            <consortium name="The Broad Institute Genomics Platform"/>
            <person name="Cuomo C."/>
            <person name="de Hoog S."/>
            <person name="Gorbushina A."/>
            <person name="Walker B."/>
            <person name="Young S.K."/>
            <person name="Zeng Q."/>
            <person name="Gargeya S."/>
            <person name="Fitzgerald M."/>
            <person name="Haas B."/>
            <person name="Abouelleil A."/>
            <person name="Allen A.W."/>
            <person name="Alvarado L."/>
            <person name="Arachchi H.M."/>
            <person name="Berlin A.M."/>
            <person name="Chapman S.B."/>
            <person name="Gainer-Dewar J."/>
            <person name="Goldberg J."/>
            <person name="Griggs A."/>
            <person name="Gujja S."/>
            <person name="Hansen M."/>
            <person name="Howarth C."/>
            <person name="Imamovic A."/>
            <person name="Ireland A."/>
            <person name="Larimer J."/>
            <person name="McCowan C."/>
            <person name="Murphy C."/>
            <person name="Pearson M."/>
            <person name="Poon T.W."/>
            <person name="Priest M."/>
            <person name="Roberts A."/>
            <person name="Saif S."/>
            <person name="Shea T."/>
            <person name="Sisk P."/>
            <person name="Sykes S."/>
            <person name="Wortman J."/>
            <person name="Nusbaum C."/>
            <person name="Birren B."/>
        </authorList>
    </citation>
    <scope>NUCLEOTIDE SEQUENCE [LARGE SCALE GENOMIC DNA]</scope>
    <source>
        <strain evidence="2 3">CBS 110553</strain>
    </source>
</reference>
<dbReference type="EMBL" id="AMGX01000011">
    <property type="protein sequence ID" value="EXJ69263.1"/>
    <property type="molecule type" value="Genomic_DNA"/>
</dbReference>
<dbReference type="PANTHER" id="PTHR46044:SF14">
    <property type="entry name" value="ARYLACETONITRILASE"/>
    <property type="match status" value="1"/>
</dbReference>
<proteinExistence type="predicted"/>
<dbReference type="GeneID" id="19192005"/>
<evidence type="ECO:0000313" key="2">
    <source>
        <dbReference type="EMBL" id="EXJ69263.1"/>
    </source>
</evidence>